<feature type="transmembrane region" description="Helical" evidence="1">
    <location>
        <begin position="76"/>
        <end position="95"/>
    </location>
</feature>
<organism evidence="2 3">
    <name type="scientific">Spirosoma taeanense</name>
    <dbReference type="NCBI Taxonomy" id="2735870"/>
    <lineage>
        <taxon>Bacteria</taxon>
        <taxon>Pseudomonadati</taxon>
        <taxon>Bacteroidota</taxon>
        <taxon>Cytophagia</taxon>
        <taxon>Cytophagales</taxon>
        <taxon>Cytophagaceae</taxon>
        <taxon>Spirosoma</taxon>
    </lineage>
</organism>
<dbReference type="RefSeq" id="WP_171741121.1">
    <property type="nucleotide sequence ID" value="NZ_CP053435.1"/>
</dbReference>
<feature type="transmembrane region" description="Helical" evidence="1">
    <location>
        <begin position="7"/>
        <end position="29"/>
    </location>
</feature>
<protein>
    <submittedName>
        <fullName evidence="2">Uncharacterized protein</fullName>
    </submittedName>
</protein>
<dbReference type="Proteomes" id="UP000502756">
    <property type="component" value="Chromosome"/>
</dbReference>
<keyword evidence="1" id="KW-1133">Transmembrane helix</keyword>
<evidence type="ECO:0000313" key="3">
    <source>
        <dbReference type="Proteomes" id="UP000502756"/>
    </source>
</evidence>
<accession>A0A6M5YCH4</accession>
<dbReference type="EMBL" id="CP053435">
    <property type="protein sequence ID" value="QJW91274.1"/>
    <property type="molecule type" value="Genomic_DNA"/>
</dbReference>
<proteinExistence type="predicted"/>
<evidence type="ECO:0000256" key="1">
    <source>
        <dbReference type="SAM" id="Phobius"/>
    </source>
</evidence>
<sequence>MERILSSLLAGLCAAPLFYFATAWLFVIFNQNSSGPDDRLAVAYGSTFGGFAAMIAGFFLVWWLTYRFLLPHYLRIVQLIDGIALIGWVIVYMNYAGEQPQRLDYGDRRPVLEVELRATKAMLGSSKIDSILSLDFSGGSDNGYPHLEQLREEADAVILPWEIAPIDVRRWEIRVFLQNQPMLFPLNLPRRPTQATDWSGWLMPVQYQDYDLPEEARQGLSLRYRFQLIPYGQ</sequence>
<feature type="transmembrane region" description="Helical" evidence="1">
    <location>
        <begin position="41"/>
        <end position="64"/>
    </location>
</feature>
<keyword evidence="1" id="KW-0812">Transmembrane</keyword>
<name>A0A6M5YCH4_9BACT</name>
<dbReference type="AlphaFoldDB" id="A0A6M5YCH4"/>
<gene>
    <name evidence="2" type="ORF">HNV11_18780</name>
</gene>
<evidence type="ECO:0000313" key="2">
    <source>
        <dbReference type="EMBL" id="QJW91274.1"/>
    </source>
</evidence>
<keyword evidence="1" id="KW-0472">Membrane</keyword>
<reference evidence="2 3" key="1">
    <citation type="submission" date="2020-05" db="EMBL/GenBank/DDBJ databases">
        <title>Genome sequencing of Spirosoma sp. TS118.</title>
        <authorList>
            <person name="Lee J.-H."/>
            <person name="Jeong S."/>
            <person name="Zhao L."/>
            <person name="Jung J.-H."/>
            <person name="Kim M.-K."/>
            <person name="Lim S."/>
        </authorList>
    </citation>
    <scope>NUCLEOTIDE SEQUENCE [LARGE SCALE GENOMIC DNA]</scope>
    <source>
        <strain evidence="2 3">TS118</strain>
    </source>
</reference>
<dbReference type="KEGG" id="stae:HNV11_18780"/>
<keyword evidence="3" id="KW-1185">Reference proteome</keyword>